<dbReference type="GO" id="GO:0003723">
    <property type="term" value="F:RNA binding"/>
    <property type="evidence" value="ECO:0007669"/>
    <property type="project" value="UniProtKB-KW"/>
</dbReference>
<dbReference type="EC" id="5.4.99.-" evidence="6"/>
<dbReference type="SUPFAM" id="SSF55120">
    <property type="entry name" value="Pseudouridine synthase"/>
    <property type="match status" value="1"/>
</dbReference>
<dbReference type="Pfam" id="PF01479">
    <property type="entry name" value="S4"/>
    <property type="match status" value="1"/>
</dbReference>
<evidence type="ECO:0000256" key="5">
    <source>
        <dbReference type="PROSITE-ProRule" id="PRU00182"/>
    </source>
</evidence>
<evidence type="ECO:0000256" key="7">
    <source>
        <dbReference type="SAM" id="MobiDB-lite"/>
    </source>
</evidence>
<dbReference type="InterPro" id="IPR000748">
    <property type="entry name" value="PsdUridine_synth_RsuA/RluB/E/F"/>
</dbReference>
<dbReference type="RefSeq" id="WP_160937572.1">
    <property type="nucleotide sequence ID" value="NZ_SNVJ01000011.1"/>
</dbReference>
<dbReference type="AlphaFoldDB" id="A0A845BGD2"/>
<gene>
    <name evidence="9" type="ORF">E0493_13735</name>
</gene>
<dbReference type="OrthoDB" id="9807213at2"/>
<comment type="similarity">
    <text evidence="2 6">Belongs to the pseudouridine synthase RsuA family.</text>
</comment>
<dbReference type="PROSITE" id="PS01149">
    <property type="entry name" value="PSI_RSU"/>
    <property type="match status" value="1"/>
</dbReference>
<dbReference type="Gene3D" id="3.30.70.1560">
    <property type="entry name" value="Alpha-L RNA-binding motif"/>
    <property type="match status" value="1"/>
</dbReference>
<evidence type="ECO:0000256" key="1">
    <source>
        <dbReference type="ARBA" id="ARBA00000073"/>
    </source>
</evidence>
<dbReference type="PROSITE" id="PS50889">
    <property type="entry name" value="S4"/>
    <property type="match status" value="1"/>
</dbReference>
<dbReference type="InterPro" id="IPR006145">
    <property type="entry name" value="PsdUridine_synth_RsuA/RluA"/>
</dbReference>
<sequence length="335" mass="36594">MSGAADDDGPEGLPEEQSEGLPEGQKGERIAKWLARAGIASRRDAEKLIAEGKVALNGRRVEAPATFVAEGDTVTVGGKPVAAAQRSRLFRYHKPPGLVTTHRDPEGRRTVFEELPEGLPRLISVGRLDLNSEGLLLLTNDGALSRKLELPDNAWIRRYRARVHGRVDERALAALAHGVTVEGVAYGPIEAGLDSRQGTNAWLTVSLREGKNREVRRVLQHLGLTVTRLIRTAYGPFQLGTLPRGAVEEVNAKFMREQLGLDAPPRIRRGVELAAEAKQKGAPKPEGVQRSRPARPPRARNASEPLRRPWGAVVQGPEAADQPEGPRRRGPRKPR</sequence>
<dbReference type="EMBL" id="SNVJ01000011">
    <property type="protein sequence ID" value="MXP64407.1"/>
    <property type="molecule type" value="Genomic_DNA"/>
</dbReference>
<dbReference type="PANTHER" id="PTHR47683">
    <property type="entry name" value="PSEUDOURIDINE SYNTHASE FAMILY PROTEIN-RELATED"/>
    <property type="match status" value="1"/>
</dbReference>
<dbReference type="InterPro" id="IPR018496">
    <property type="entry name" value="PsdUridine_synth_RsuA/RluB_CS"/>
</dbReference>
<proteinExistence type="inferred from homology"/>
<name>A0A845BGD2_9PROT</name>
<accession>A0A845BGD2</accession>
<dbReference type="GO" id="GO:0000455">
    <property type="term" value="P:enzyme-directed rRNA pseudouridine synthesis"/>
    <property type="evidence" value="ECO:0007669"/>
    <property type="project" value="UniProtKB-ARBA"/>
</dbReference>
<dbReference type="SMART" id="SM00363">
    <property type="entry name" value="S4"/>
    <property type="match status" value="1"/>
</dbReference>
<reference evidence="9 10" key="1">
    <citation type="submission" date="2019-03" db="EMBL/GenBank/DDBJ databases">
        <title>Roseomonas sp. a novel Roseomonas species isolated from Sea whip Gorgonian.</title>
        <authorList>
            <person name="Li F."/>
            <person name="Pan X."/>
            <person name="Huang S."/>
            <person name="Li Z."/>
            <person name="Meng B."/>
        </authorList>
    </citation>
    <scope>NUCLEOTIDE SEQUENCE [LARGE SCALE GENOMIC DNA]</scope>
    <source>
        <strain evidence="9 10">M0104</strain>
    </source>
</reference>
<keyword evidence="3 5" id="KW-0694">RNA-binding</keyword>
<evidence type="ECO:0000256" key="3">
    <source>
        <dbReference type="ARBA" id="ARBA00022884"/>
    </source>
</evidence>
<keyword evidence="4 6" id="KW-0413">Isomerase</keyword>
<evidence type="ECO:0000313" key="9">
    <source>
        <dbReference type="EMBL" id="MXP64407.1"/>
    </source>
</evidence>
<dbReference type="NCBIfam" id="TIGR00093">
    <property type="entry name" value="pseudouridine synthase"/>
    <property type="match status" value="1"/>
</dbReference>
<comment type="catalytic activity">
    <reaction evidence="1">
        <text>a uridine in RNA = a pseudouridine in RNA</text>
        <dbReference type="Rhea" id="RHEA:48348"/>
        <dbReference type="Rhea" id="RHEA-COMP:12068"/>
        <dbReference type="Rhea" id="RHEA-COMP:12069"/>
        <dbReference type="ChEBI" id="CHEBI:65314"/>
        <dbReference type="ChEBI" id="CHEBI:65315"/>
    </reaction>
</comment>
<dbReference type="InterPro" id="IPR042092">
    <property type="entry name" value="PsdUridine_s_RsuA/RluB/E/F_cat"/>
</dbReference>
<dbReference type="GO" id="GO:0120159">
    <property type="term" value="F:rRNA pseudouridine synthase activity"/>
    <property type="evidence" value="ECO:0007669"/>
    <property type="project" value="UniProtKB-ARBA"/>
</dbReference>
<dbReference type="CDD" id="cd00165">
    <property type="entry name" value="S4"/>
    <property type="match status" value="1"/>
</dbReference>
<dbReference type="Gene3D" id="3.10.290.10">
    <property type="entry name" value="RNA-binding S4 domain"/>
    <property type="match status" value="1"/>
</dbReference>
<dbReference type="SUPFAM" id="SSF55174">
    <property type="entry name" value="Alpha-L RNA-binding motif"/>
    <property type="match status" value="1"/>
</dbReference>
<feature type="compositionally biased region" description="Acidic residues" evidence="7">
    <location>
        <begin position="1"/>
        <end position="18"/>
    </location>
</feature>
<evidence type="ECO:0000256" key="4">
    <source>
        <dbReference type="ARBA" id="ARBA00023235"/>
    </source>
</evidence>
<evidence type="ECO:0000256" key="6">
    <source>
        <dbReference type="RuleBase" id="RU003887"/>
    </source>
</evidence>
<dbReference type="PANTHER" id="PTHR47683:SF3">
    <property type="entry name" value="RIBOSOMAL LARGE SUBUNIT PSEUDOURIDINE SYNTHASE B"/>
    <property type="match status" value="1"/>
</dbReference>
<feature type="region of interest" description="Disordered" evidence="7">
    <location>
        <begin position="275"/>
        <end position="335"/>
    </location>
</feature>
<dbReference type="Pfam" id="PF00849">
    <property type="entry name" value="PseudoU_synth_2"/>
    <property type="match status" value="1"/>
</dbReference>
<organism evidence="9 10">
    <name type="scientific">Teichococcus coralli</name>
    <dbReference type="NCBI Taxonomy" id="2545983"/>
    <lineage>
        <taxon>Bacteria</taxon>
        <taxon>Pseudomonadati</taxon>
        <taxon>Pseudomonadota</taxon>
        <taxon>Alphaproteobacteria</taxon>
        <taxon>Acetobacterales</taxon>
        <taxon>Roseomonadaceae</taxon>
        <taxon>Roseomonas</taxon>
    </lineage>
</organism>
<protein>
    <recommendedName>
        <fullName evidence="6">Pseudouridine synthase</fullName>
        <ecNumber evidence="6">5.4.99.-</ecNumber>
    </recommendedName>
</protein>
<keyword evidence="10" id="KW-1185">Reference proteome</keyword>
<dbReference type="Proteomes" id="UP000460715">
    <property type="component" value="Unassembled WGS sequence"/>
</dbReference>
<dbReference type="InterPro" id="IPR036986">
    <property type="entry name" value="S4_RNA-bd_sf"/>
</dbReference>
<evidence type="ECO:0000256" key="2">
    <source>
        <dbReference type="ARBA" id="ARBA00008348"/>
    </source>
</evidence>
<dbReference type="InterPro" id="IPR020094">
    <property type="entry name" value="TruA/RsuA/RluB/E/F_N"/>
</dbReference>
<dbReference type="Gene3D" id="3.30.70.580">
    <property type="entry name" value="Pseudouridine synthase I, catalytic domain, N-terminal subdomain"/>
    <property type="match status" value="1"/>
</dbReference>
<feature type="domain" description="RNA-binding S4" evidence="8">
    <location>
        <begin position="28"/>
        <end position="86"/>
    </location>
</feature>
<dbReference type="InterPro" id="IPR020103">
    <property type="entry name" value="PsdUridine_synth_cat_dom_sf"/>
</dbReference>
<evidence type="ECO:0000313" key="10">
    <source>
        <dbReference type="Proteomes" id="UP000460715"/>
    </source>
</evidence>
<feature type="region of interest" description="Disordered" evidence="7">
    <location>
        <begin position="1"/>
        <end position="27"/>
    </location>
</feature>
<dbReference type="InterPro" id="IPR002942">
    <property type="entry name" value="S4_RNA-bd"/>
</dbReference>
<comment type="caution">
    <text evidence="9">The sequence shown here is derived from an EMBL/GenBank/DDBJ whole genome shotgun (WGS) entry which is preliminary data.</text>
</comment>
<dbReference type="InterPro" id="IPR050343">
    <property type="entry name" value="RsuA_PseudoU_synthase"/>
</dbReference>
<evidence type="ECO:0000259" key="8">
    <source>
        <dbReference type="SMART" id="SM00363"/>
    </source>
</evidence>